<evidence type="ECO:0000313" key="14">
    <source>
        <dbReference type="EMBL" id="EPB73503.1"/>
    </source>
</evidence>
<keyword evidence="6" id="KW-0694">RNA-binding</keyword>
<dbReference type="SMART" id="SM00487">
    <property type="entry name" value="DEXDc"/>
    <property type="match status" value="1"/>
</dbReference>
<keyword evidence="3 9" id="KW-0378">Hydrolase</keyword>
<dbReference type="PROSITE" id="PS51192">
    <property type="entry name" value="HELICASE_ATP_BIND_1"/>
    <property type="match status" value="1"/>
</dbReference>
<sequence>MNSTTAQQPFYSSQASGQWTDVSPIGSRGGFAGFGSSGGGATATSGYDYSSQQVNGYTMPPPGYAQTMQFATSNGGPPPSYQNGYHPQQPNIYSQNGYVQPPCAISGVNSEYSNGVTAGYVTKGFGGTFDPKEKNRQLFNNMNSGINFDNYESIPVDVSGENTPDPITAFSDAKMHEWIQQNVDKSGYKKPTPVQKYSIPTLLGNRDLMSCAQTGSGKTAAFLLPIIHHILVNGPEAIRPSMMSSSGRRTFYPAALVLAPTRELAIQIHKEAAKFSYRTNIITAILYGGRENYREQINRLRGGCHILIATPGRLIDILDQGYIGLAGCRYLVLDEADRMLDMGFEPQIRKIVSQGMPPKTERITAMFSATFPKQIQTLAQDFLKPNYVFLAVGRVGSTSENIDQQILLVEEFDKRKMLLNILSREENASLVLVFVETKRGANELAYALQRQQINAVAIHGDLKQFERERNLELFRNGANPVLVATAVRK</sequence>
<dbReference type="InterPro" id="IPR000629">
    <property type="entry name" value="RNA-helicase_DEAD-box_CS"/>
</dbReference>
<dbReference type="InterPro" id="IPR001650">
    <property type="entry name" value="Helicase_C-like"/>
</dbReference>
<keyword evidence="2 9" id="KW-0547">Nucleotide-binding</keyword>
<dbReference type="PROSITE" id="PS51195">
    <property type="entry name" value="Q_MOTIF"/>
    <property type="match status" value="1"/>
</dbReference>
<feature type="domain" description="Helicase C-terminal" evidence="12">
    <location>
        <begin position="401"/>
        <end position="489"/>
    </location>
</feature>
<evidence type="ECO:0000313" key="15">
    <source>
        <dbReference type="Proteomes" id="UP000054495"/>
    </source>
</evidence>
<dbReference type="InterPro" id="IPR027417">
    <property type="entry name" value="P-loop_NTPase"/>
</dbReference>
<evidence type="ECO:0000256" key="4">
    <source>
        <dbReference type="ARBA" id="ARBA00022806"/>
    </source>
</evidence>
<keyword evidence="4 9" id="KW-0347">Helicase</keyword>
<dbReference type="CDD" id="cd17967">
    <property type="entry name" value="DEADc_DDX3_DDX4"/>
    <property type="match status" value="1"/>
</dbReference>
<dbReference type="InterPro" id="IPR014014">
    <property type="entry name" value="RNA_helicase_DEAD_Q_motif"/>
</dbReference>
<dbReference type="EC" id="3.6.4.13" evidence="1"/>
<dbReference type="PROSITE" id="PS00039">
    <property type="entry name" value="DEAD_ATP_HELICASE"/>
    <property type="match status" value="1"/>
</dbReference>
<dbReference type="PANTHER" id="PTHR47958">
    <property type="entry name" value="ATP-DEPENDENT RNA HELICASE DBP3"/>
    <property type="match status" value="1"/>
</dbReference>
<keyword evidence="5 9" id="KW-0067">ATP-binding</keyword>
<accession>A0A0D6LQL7</accession>
<feature type="compositionally biased region" description="Polar residues" evidence="10">
    <location>
        <begin position="66"/>
        <end position="91"/>
    </location>
</feature>
<dbReference type="GO" id="GO:0043186">
    <property type="term" value="C:P granule"/>
    <property type="evidence" value="ECO:0007669"/>
    <property type="project" value="UniProtKB-ARBA"/>
</dbReference>
<dbReference type="GO" id="GO:0003724">
    <property type="term" value="F:RNA helicase activity"/>
    <property type="evidence" value="ECO:0007669"/>
    <property type="project" value="UniProtKB-EC"/>
</dbReference>
<evidence type="ECO:0000259" key="12">
    <source>
        <dbReference type="PROSITE" id="PS51194"/>
    </source>
</evidence>
<evidence type="ECO:0000256" key="2">
    <source>
        <dbReference type="ARBA" id="ARBA00022741"/>
    </source>
</evidence>
<dbReference type="SUPFAM" id="SSF52540">
    <property type="entry name" value="P-loop containing nucleoside triphosphate hydrolases"/>
    <property type="match status" value="2"/>
</dbReference>
<dbReference type="InterPro" id="IPR014001">
    <property type="entry name" value="Helicase_ATP-bd"/>
</dbReference>
<evidence type="ECO:0000256" key="3">
    <source>
        <dbReference type="ARBA" id="ARBA00022801"/>
    </source>
</evidence>
<evidence type="ECO:0000256" key="9">
    <source>
        <dbReference type="RuleBase" id="RU000492"/>
    </source>
</evidence>
<dbReference type="Pfam" id="PF00271">
    <property type="entry name" value="Helicase_C"/>
    <property type="match status" value="1"/>
</dbReference>
<evidence type="ECO:0000256" key="7">
    <source>
        <dbReference type="ARBA" id="ARBA00047984"/>
    </source>
</evidence>
<proteinExistence type="inferred from homology"/>
<dbReference type="Proteomes" id="UP000054495">
    <property type="component" value="Unassembled WGS sequence"/>
</dbReference>
<feature type="domain" description="DEAD-box RNA helicase Q" evidence="13">
    <location>
        <begin position="168"/>
        <end position="196"/>
    </location>
</feature>
<organism evidence="14 15">
    <name type="scientific">Ancylostoma ceylanicum</name>
    <dbReference type="NCBI Taxonomy" id="53326"/>
    <lineage>
        <taxon>Eukaryota</taxon>
        <taxon>Metazoa</taxon>
        <taxon>Ecdysozoa</taxon>
        <taxon>Nematoda</taxon>
        <taxon>Chromadorea</taxon>
        <taxon>Rhabditida</taxon>
        <taxon>Rhabditina</taxon>
        <taxon>Rhabditomorpha</taxon>
        <taxon>Strongyloidea</taxon>
        <taxon>Ancylostomatidae</taxon>
        <taxon>Ancylostomatinae</taxon>
        <taxon>Ancylostoma</taxon>
    </lineage>
</organism>
<dbReference type="GO" id="GO:0003723">
    <property type="term" value="F:RNA binding"/>
    <property type="evidence" value="ECO:0007669"/>
    <property type="project" value="UniProtKB-KW"/>
</dbReference>
<name>A0A0D6LQL7_9BILA</name>
<evidence type="ECO:0000256" key="6">
    <source>
        <dbReference type="ARBA" id="ARBA00022884"/>
    </source>
</evidence>
<dbReference type="FunFam" id="3.40.50.300:FF:000397">
    <property type="entry name" value="Probable ATP-dependent RNA helicase DDX4"/>
    <property type="match status" value="1"/>
</dbReference>
<reference evidence="14 15" key="1">
    <citation type="submission" date="2013-05" db="EMBL/GenBank/DDBJ databases">
        <title>Draft genome of the parasitic nematode Anyclostoma ceylanicum.</title>
        <authorList>
            <person name="Mitreva M."/>
        </authorList>
    </citation>
    <scope>NUCLEOTIDE SEQUENCE [LARGE SCALE GENOMIC DNA]</scope>
</reference>
<keyword evidence="15" id="KW-1185">Reference proteome</keyword>
<evidence type="ECO:0000259" key="11">
    <source>
        <dbReference type="PROSITE" id="PS51192"/>
    </source>
</evidence>
<dbReference type="Pfam" id="PF00270">
    <property type="entry name" value="DEAD"/>
    <property type="match status" value="1"/>
</dbReference>
<dbReference type="PROSITE" id="PS51194">
    <property type="entry name" value="HELICASE_CTER"/>
    <property type="match status" value="1"/>
</dbReference>
<evidence type="ECO:0000256" key="5">
    <source>
        <dbReference type="ARBA" id="ARBA00022840"/>
    </source>
</evidence>
<evidence type="ECO:0000256" key="10">
    <source>
        <dbReference type="SAM" id="MobiDB-lite"/>
    </source>
</evidence>
<gene>
    <name evidence="14" type="ORF">ANCCEY_07368</name>
</gene>
<evidence type="ECO:0000256" key="1">
    <source>
        <dbReference type="ARBA" id="ARBA00012552"/>
    </source>
</evidence>
<feature type="region of interest" description="Disordered" evidence="10">
    <location>
        <begin position="58"/>
        <end position="91"/>
    </location>
</feature>
<dbReference type="CDD" id="cd18787">
    <property type="entry name" value="SF2_C_DEAD"/>
    <property type="match status" value="1"/>
</dbReference>
<protein>
    <recommendedName>
        <fullName evidence="1">RNA helicase</fullName>
        <ecNumber evidence="1">3.6.4.13</ecNumber>
    </recommendedName>
</protein>
<feature type="domain" description="Helicase ATP-binding" evidence="11">
    <location>
        <begin position="199"/>
        <end position="389"/>
    </location>
</feature>
<feature type="short sequence motif" description="Q motif" evidence="8">
    <location>
        <begin position="168"/>
        <end position="196"/>
    </location>
</feature>
<dbReference type="InterPro" id="IPR044763">
    <property type="entry name" value="Ded1/Dbp1_DEADc"/>
</dbReference>
<dbReference type="EMBL" id="KE124984">
    <property type="protein sequence ID" value="EPB73503.1"/>
    <property type="molecule type" value="Genomic_DNA"/>
</dbReference>
<dbReference type="InterPro" id="IPR011545">
    <property type="entry name" value="DEAD/DEAH_box_helicase_dom"/>
</dbReference>
<comment type="similarity">
    <text evidence="9">Belongs to the DEAD box helicase family.</text>
</comment>
<dbReference type="AlphaFoldDB" id="A0A0D6LQL7"/>
<comment type="catalytic activity">
    <reaction evidence="7">
        <text>ATP + H2O = ADP + phosphate + H(+)</text>
        <dbReference type="Rhea" id="RHEA:13065"/>
        <dbReference type="ChEBI" id="CHEBI:15377"/>
        <dbReference type="ChEBI" id="CHEBI:15378"/>
        <dbReference type="ChEBI" id="CHEBI:30616"/>
        <dbReference type="ChEBI" id="CHEBI:43474"/>
        <dbReference type="ChEBI" id="CHEBI:456216"/>
        <dbReference type="EC" id="3.6.4.13"/>
    </reaction>
</comment>
<evidence type="ECO:0000259" key="13">
    <source>
        <dbReference type="PROSITE" id="PS51195"/>
    </source>
</evidence>
<dbReference type="Gene3D" id="3.40.50.300">
    <property type="entry name" value="P-loop containing nucleotide triphosphate hydrolases"/>
    <property type="match status" value="2"/>
</dbReference>
<dbReference type="GO" id="GO:0005524">
    <property type="term" value="F:ATP binding"/>
    <property type="evidence" value="ECO:0007669"/>
    <property type="project" value="UniProtKB-KW"/>
</dbReference>
<dbReference type="GO" id="GO:0016787">
    <property type="term" value="F:hydrolase activity"/>
    <property type="evidence" value="ECO:0007669"/>
    <property type="project" value="UniProtKB-KW"/>
</dbReference>
<evidence type="ECO:0000256" key="8">
    <source>
        <dbReference type="PROSITE-ProRule" id="PRU00552"/>
    </source>
</evidence>